<dbReference type="PATRIC" id="fig|1598.90.peg.1550"/>
<dbReference type="AlphaFoldDB" id="A0A073JMX9"/>
<protein>
    <recommendedName>
        <fullName evidence="1">ASCH domain-containing protein</fullName>
    </recommendedName>
</protein>
<comment type="caution">
    <text evidence="2">The sequence shown here is derived from an EMBL/GenBank/DDBJ whole genome shotgun (WGS) entry which is preliminary data.</text>
</comment>
<feature type="domain" description="ASCH" evidence="1">
    <location>
        <begin position="4"/>
        <end position="82"/>
    </location>
</feature>
<dbReference type="SUPFAM" id="SSF88697">
    <property type="entry name" value="PUA domain-like"/>
    <property type="match status" value="1"/>
</dbReference>
<dbReference type="SMART" id="SM01022">
    <property type="entry name" value="ASCH"/>
    <property type="match status" value="1"/>
</dbReference>
<dbReference type="Gene3D" id="2.30.130.30">
    <property type="entry name" value="Hypothetical protein"/>
    <property type="match status" value="1"/>
</dbReference>
<name>A0A073JMX9_LIMRT</name>
<dbReference type="Pfam" id="PF04266">
    <property type="entry name" value="ASCH"/>
    <property type="match status" value="1"/>
</dbReference>
<gene>
    <name evidence="2" type="ORF">LR3_01075</name>
</gene>
<dbReference type="EMBL" id="JOSX01000020">
    <property type="protein sequence ID" value="KEK14453.1"/>
    <property type="molecule type" value="Genomic_DNA"/>
</dbReference>
<reference evidence="2 3" key="1">
    <citation type="submission" date="2014-06" db="EMBL/GenBank/DDBJ databases">
        <title>Genetic determinant of reutericyclin biosynthesis of Lactobacillus reuteri.</title>
        <authorList>
            <person name="Lin X."/>
            <person name="Duar R."/>
            <person name="Walter J."/>
            <person name="Gaenzle M."/>
        </authorList>
    </citation>
    <scope>NUCLEOTIDE SEQUENCE [LARGE SCALE GENOMIC DNA]</scope>
    <source>
        <strain evidence="2 3">LTH2584</strain>
    </source>
</reference>
<evidence type="ECO:0000313" key="2">
    <source>
        <dbReference type="EMBL" id="KEK14453.1"/>
    </source>
</evidence>
<sequence length="131" mass="14915">MKALSIRPEYGMAILNGTKTEEHRTWTTKYRGDLLICNSAKKTRGAVAGHALCVAKITGIEERYDGEQKYYAWVIAPFEEGGSYWIDPLKVKGQLKLFNVDDRLIKPAPFTNPFSKAGEQWYQEKIAPLIY</sequence>
<dbReference type="InterPro" id="IPR007374">
    <property type="entry name" value="ASCH_domain"/>
</dbReference>
<evidence type="ECO:0000259" key="1">
    <source>
        <dbReference type="SMART" id="SM01022"/>
    </source>
</evidence>
<dbReference type="Proteomes" id="UP000027731">
    <property type="component" value="Unassembled WGS sequence"/>
</dbReference>
<accession>A0A073JMX9</accession>
<evidence type="ECO:0000313" key="3">
    <source>
        <dbReference type="Proteomes" id="UP000027731"/>
    </source>
</evidence>
<dbReference type="InterPro" id="IPR015947">
    <property type="entry name" value="PUA-like_sf"/>
</dbReference>
<proteinExistence type="predicted"/>
<organism evidence="2 3">
    <name type="scientific">Limosilactobacillus reuteri</name>
    <name type="common">Lactobacillus reuteri</name>
    <dbReference type="NCBI Taxonomy" id="1598"/>
    <lineage>
        <taxon>Bacteria</taxon>
        <taxon>Bacillati</taxon>
        <taxon>Bacillota</taxon>
        <taxon>Bacilli</taxon>
        <taxon>Lactobacillales</taxon>
        <taxon>Lactobacillaceae</taxon>
        <taxon>Limosilactobacillus</taxon>
    </lineage>
</organism>